<dbReference type="GO" id="GO:0003677">
    <property type="term" value="F:DNA binding"/>
    <property type="evidence" value="ECO:0007669"/>
    <property type="project" value="UniProtKB-UniRule"/>
</dbReference>
<dbReference type="InterPro" id="IPR001647">
    <property type="entry name" value="HTH_TetR"/>
</dbReference>
<dbReference type="SUPFAM" id="SSF46689">
    <property type="entry name" value="Homeodomain-like"/>
    <property type="match status" value="1"/>
</dbReference>
<gene>
    <name evidence="4" type="ordered locus">Trad_0091</name>
</gene>
<dbReference type="EMBL" id="CP002049">
    <property type="protein sequence ID" value="ADI13233.1"/>
    <property type="molecule type" value="Genomic_DNA"/>
</dbReference>
<dbReference type="PANTHER" id="PTHR43479">
    <property type="entry name" value="ACREF/ENVCD OPERON REPRESSOR-RELATED"/>
    <property type="match status" value="1"/>
</dbReference>
<dbReference type="PANTHER" id="PTHR43479:SF7">
    <property type="entry name" value="TETR-FAMILY TRANSCRIPTIONAL REGULATOR"/>
    <property type="match status" value="1"/>
</dbReference>
<keyword evidence="5" id="KW-1185">Reference proteome</keyword>
<dbReference type="Proteomes" id="UP000000379">
    <property type="component" value="Chromosome"/>
</dbReference>
<reference evidence="4 5" key="2">
    <citation type="journal article" date="2011" name="Stand. Genomic Sci.">
        <title>Complete genome sequence of Truepera radiovictrix type strain (RQ-24).</title>
        <authorList>
            <person name="Ivanova N."/>
            <person name="Rohde C."/>
            <person name="Munk C."/>
            <person name="Nolan M."/>
            <person name="Lucas S."/>
            <person name="Del Rio T.G."/>
            <person name="Tice H."/>
            <person name="Deshpande S."/>
            <person name="Cheng J.F."/>
            <person name="Tapia R."/>
            <person name="Han C."/>
            <person name="Goodwin L."/>
            <person name="Pitluck S."/>
            <person name="Liolios K."/>
            <person name="Mavromatis K."/>
            <person name="Mikhailova N."/>
            <person name="Pati A."/>
            <person name="Chen A."/>
            <person name="Palaniappan K."/>
            <person name="Land M."/>
            <person name="Hauser L."/>
            <person name="Chang Y.J."/>
            <person name="Jeffries C.D."/>
            <person name="Brambilla E."/>
            <person name="Rohde M."/>
            <person name="Goker M."/>
            <person name="Tindall B.J."/>
            <person name="Woyke T."/>
            <person name="Bristow J."/>
            <person name="Eisen J.A."/>
            <person name="Markowitz V."/>
            <person name="Hugenholtz P."/>
            <person name="Kyrpides N.C."/>
            <person name="Klenk H.P."/>
            <person name="Lapidus A."/>
        </authorList>
    </citation>
    <scope>NUCLEOTIDE SEQUENCE [LARGE SCALE GENOMIC DNA]</scope>
    <source>
        <strain evidence="5">DSM 17093 / CIP 108686 / LMG 22925 / RQ-24</strain>
    </source>
</reference>
<dbReference type="PRINTS" id="PR00455">
    <property type="entry name" value="HTHTETR"/>
</dbReference>
<accession>D7CXA9</accession>
<protein>
    <submittedName>
        <fullName evidence="4">Transcriptional regulator, TetR family</fullName>
    </submittedName>
</protein>
<dbReference type="InterPro" id="IPR039532">
    <property type="entry name" value="TetR_C_Firmicutes"/>
</dbReference>
<reference evidence="5" key="1">
    <citation type="submission" date="2010-05" db="EMBL/GenBank/DDBJ databases">
        <title>The complete genome of Truepera radiovictris DSM 17093.</title>
        <authorList>
            <consortium name="US DOE Joint Genome Institute (JGI-PGF)"/>
            <person name="Lucas S."/>
            <person name="Copeland A."/>
            <person name="Lapidus A."/>
            <person name="Glavina del Rio T."/>
            <person name="Dalin E."/>
            <person name="Tice H."/>
            <person name="Bruce D."/>
            <person name="Goodwin L."/>
            <person name="Pitluck S."/>
            <person name="Kyrpides N."/>
            <person name="Mavromatis K."/>
            <person name="Ovchinnikova G."/>
            <person name="Munk A.C."/>
            <person name="Detter J.C."/>
            <person name="Han C."/>
            <person name="Tapia R."/>
            <person name="Land M."/>
            <person name="Hauser L."/>
            <person name="Markowitz V."/>
            <person name="Cheng J.-F."/>
            <person name="Hugenholtz P."/>
            <person name="Woyke T."/>
            <person name="Wu D."/>
            <person name="Tindall B."/>
            <person name="Pomrenke H.G."/>
            <person name="Brambilla E."/>
            <person name="Klenk H.-P."/>
            <person name="Eisen J.A."/>
        </authorList>
    </citation>
    <scope>NUCLEOTIDE SEQUENCE [LARGE SCALE GENOMIC DNA]</scope>
    <source>
        <strain evidence="5">DSM 17093 / CIP 108686 / LMG 22925 / RQ-24</strain>
    </source>
</reference>
<evidence type="ECO:0000256" key="2">
    <source>
        <dbReference type="PROSITE-ProRule" id="PRU00335"/>
    </source>
</evidence>
<dbReference type="eggNOG" id="COG1309">
    <property type="taxonomic scope" value="Bacteria"/>
</dbReference>
<dbReference type="InterPro" id="IPR050624">
    <property type="entry name" value="HTH-type_Tx_Regulator"/>
</dbReference>
<dbReference type="PROSITE" id="PS50977">
    <property type="entry name" value="HTH_TETR_2"/>
    <property type="match status" value="1"/>
</dbReference>
<dbReference type="InterPro" id="IPR009057">
    <property type="entry name" value="Homeodomain-like_sf"/>
</dbReference>
<proteinExistence type="predicted"/>
<feature type="DNA-binding region" description="H-T-H motif" evidence="2">
    <location>
        <begin position="43"/>
        <end position="62"/>
    </location>
</feature>
<evidence type="ECO:0000313" key="5">
    <source>
        <dbReference type="Proteomes" id="UP000000379"/>
    </source>
</evidence>
<keyword evidence="1 2" id="KW-0238">DNA-binding</keyword>
<name>D7CXA9_TRURR</name>
<dbReference type="AlphaFoldDB" id="D7CXA9"/>
<evidence type="ECO:0000313" key="4">
    <source>
        <dbReference type="EMBL" id="ADI13233.1"/>
    </source>
</evidence>
<organism evidence="4 5">
    <name type="scientific">Truepera radiovictrix (strain DSM 17093 / CIP 108686 / LMG 22925 / RQ-24)</name>
    <dbReference type="NCBI Taxonomy" id="649638"/>
    <lineage>
        <taxon>Bacteria</taxon>
        <taxon>Thermotogati</taxon>
        <taxon>Deinococcota</taxon>
        <taxon>Deinococci</taxon>
        <taxon>Trueperales</taxon>
        <taxon>Trueperaceae</taxon>
        <taxon>Truepera</taxon>
    </lineage>
</organism>
<dbReference type="Pfam" id="PF00440">
    <property type="entry name" value="TetR_N"/>
    <property type="match status" value="1"/>
</dbReference>
<dbReference type="STRING" id="649638.Trad_0091"/>
<feature type="domain" description="HTH tetR-type" evidence="3">
    <location>
        <begin position="20"/>
        <end position="80"/>
    </location>
</feature>
<sequence length="198" mass="21763">MTPTPLKTPKRAAGEDLRVTRTRRALGEALVALTLERGFEHLSVRDLAERAGVGYATFFRHYASKEALLEAVSEATLRELTELLGPLSATDDPRGAGTRLFRHAAANAALYRVLLRTRHHGPLQRALEVAARSFRETFDDRPGSAVPLEVAAHHVVHACVALLEWWLERDMPYPPERMGDVFGALIVGPTKAALQAKG</sequence>
<dbReference type="Pfam" id="PF14278">
    <property type="entry name" value="TetR_C_8"/>
    <property type="match status" value="1"/>
</dbReference>
<evidence type="ECO:0000256" key="1">
    <source>
        <dbReference type="ARBA" id="ARBA00023125"/>
    </source>
</evidence>
<dbReference type="OrthoDB" id="154075at2"/>
<dbReference type="RefSeq" id="WP_013176613.1">
    <property type="nucleotide sequence ID" value="NC_014221.1"/>
</dbReference>
<dbReference type="HOGENOM" id="CLU_087539_3_1_0"/>
<dbReference type="KEGG" id="tra:Trad_0091"/>
<dbReference type="Gene3D" id="1.10.357.10">
    <property type="entry name" value="Tetracycline Repressor, domain 2"/>
    <property type="match status" value="1"/>
</dbReference>
<evidence type="ECO:0000259" key="3">
    <source>
        <dbReference type="PROSITE" id="PS50977"/>
    </source>
</evidence>